<dbReference type="PRINTS" id="PR00313">
    <property type="entry name" value="CABNDNGRPT"/>
</dbReference>
<dbReference type="Gene3D" id="2.150.10.10">
    <property type="entry name" value="Serralysin-like metalloprotease, C-terminal"/>
    <property type="match status" value="2"/>
</dbReference>
<dbReference type="InterPro" id="IPR018511">
    <property type="entry name" value="Hemolysin-typ_Ca-bd_CS"/>
</dbReference>
<comment type="subcellular location">
    <subcellularLocation>
        <location evidence="1">Secreted</location>
    </subcellularLocation>
</comment>
<dbReference type="RefSeq" id="WP_184517709.1">
    <property type="nucleotide sequence ID" value="NZ_JACIJD010000009.1"/>
</dbReference>
<sequence length="244" mass="24921">MALKIGSGGFDFIDLSRSTEPNTVYANGYPDTALELGNNVVLGGSADDSIRGGFGHDLIIGGQGDDVIFGYGIVNASPTGQLQSGRLDLSDFLSGGAGDDLIVAGGGDDLVLGGTGNDALRGDQGNDFIAGGSGDDFLRSGAGSDILVGGCGSDVFYYNFYPAPGTIPSENDASGGRDVILDFHSCTDQIDLSGLGVARDELELTDIGTGLLLSFPNSILNPAARGEIELRGLHHIGEGDIIFS</sequence>
<dbReference type="PANTHER" id="PTHR38340">
    <property type="entry name" value="S-LAYER PROTEIN"/>
    <property type="match status" value="1"/>
</dbReference>
<accession>A0A840Y0B4</accession>
<dbReference type="AlphaFoldDB" id="A0A840Y0B4"/>
<protein>
    <submittedName>
        <fullName evidence="3">Ca2+-binding RTX toxin-like protein</fullName>
    </submittedName>
</protein>
<dbReference type="InterPro" id="IPR050557">
    <property type="entry name" value="RTX_toxin/Mannuronan_C5-epim"/>
</dbReference>
<dbReference type="GO" id="GO:0005509">
    <property type="term" value="F:calcium ion binding"/>
    <property type="evidence" value="ECO:0007669"/>
    <property type="project" value="InterPro"/>
</dbReference>
<evidence type="ECO:0000313" key="3">
    <source>
        <dbReference type="EMBL" id="MBB5694155.1"/>
    </source>
</evidence>
<evidence type="ECO:0000313" key="4">
    <source>
        <dbReference type="Proteomes" id="UP000580654"/>
    </source>
</evidence>
<dbReference type="PROSITE" id="PS00330">
    <property type="entry name" value="HEMOLYSIN_CALCIUM"/>
    <property type="match status" value="3"/>
</dbReference>
<dbReference type="EMBL" id="JACIJD010000009">
    <property type="protein sequence ID" value="MBB5694155.1"/>
    <property type="molecule type" value="Genomic_DNA"/>
</dbReference>
<evidence type="ECO:0000256" key="1">
    <source>
        <dbReference type="ARBA" id="ARBA00004613"/>
    </source>
</evidence>
<keyword evidence="2" id="KW-0964">Secreted</keyword>
<dbReference type="PANTHER" id="PTHR38340:SF1">
    <property type="entry name" value="S-LAYER PROTEIN"/>
    <property type="match status" value="1"/>
</dbReference>
<gene>
    <name evidence="3" type="ORF">FHS87_002200</name>
</gene>
<dbReference type="InterPro" id="IPR001343">
    <property type="entry name" value="Hemolysn_Ca-bd"/>
</dbReference>
<name>A0A840Y0B4_9PROT</name>
<proteinExistence type="predicted"/>
<comment type="caution">
    <text evidence="3">The sequence shown here is derived from an EMBL/GenBank/DDBJ whole genome shotgun (WGS) entry which is preliminary data.</text>
</comment>
<evidence type="ECO:0000256" key="2">
    <source>
        <dbReference type="ARBA" id="ARBA00022525"/>
    </source>
</evidence>
<dbReference type="GO" id="GO:0005576">
    <property type="term" value="C:extracellular region"/>
    <property type="evidence" value="ECO:0007669"/>
    <property type="project" value="UniProtKB-SubCell"/>
</dbReference>
<dbReference type="SUPFAM" id="SSF51120">
    <property type="entry name" value="beta-Roll"/>
    <property type="match status" value="2"/>
</dbReference>
<dbReference type="Proteomes" id="UP000580654">
    <property type="component" value="Unassembled WGS sequence"/>
</dbReference>
<reference evidence="3 4" key="1">
    <citation type="submission" date="2020-08" db="EMBL/GenBank/DDBJ databases">
        <title>Genomic Encyclopedia of Type Strains, Phase IV (KMG-IV): sequencing the most valuable type-strain genomes for metagenomic binning, comparative biology and taxonomic classification.</title>
        <authorList>
            <person name="Goeker M."/>
        </authorList>
    </citation>
    <scope>NUCLEOTIDE SEQUENCE [LARGE SCALE GENOMIC DNA]</scope>
    <source>
        <strain evidence="3 4">DSM 25622</strain>
    </source>
</reference>
<keyword evidence="4" id="KW-1185">Reference proteome</keyword>
<dbReference type="InterPro" id="IPR011049">
    <property type="entry name" value="Serralysin-like_metalloprot_C"/>
</dbReference>
<dbReference type="Pfam" id="PF00353">
    <property type="entry name" value="HemolysinCabind"/>
    <property type="match status" value="3"/>
</dbReference>
<organism evidence="3 4">
    <name type="scientific">Muricoccus pecuniae</name>
    <dbReference type="NCBI Taxonomy" id="693023"/>
    <lineage>
        <taxon>Bacteria</taxon>
        <taxon>Pseudomonadati</taxon>
        <taxon>Pseudomonadota</taxon>
        <taxon>Alphaproteobacteria</taxon>
        <taxon>Acetobacterales</taxon>
        <taxon>Roseomonadaceae</taxon>
        <taxon>Muricoccus</taxon>
    </lineage>
</organism>